<dbReference type="PANTHER" id="PTHR45431:SF3">
    <property type="entry name" value="RHODANESE-LIKE DOMAIN-CONTAINING PROTEIN 15, CHLOROPLASTIC"/>
    <property type="match status" value="1"/>
</dbReference>
<gene>
    <name evidence="2" type="ORF">UR64_C0002G0100</name>
</gene>
<dbReference type="Gene3D" id="3.40.250.10">
    <property type="entry name" value="Rhodanese-like domain"/>
    <property type="match status" value="1"/>
</dbReference>
<evidence type="ECO:0000313" key="2">
    <source>
        <dbReference type="EMBL" id="KKP66884.1"/>
    </source>
</evidence>
<organism evidence="2 3">
    <name type="scientific">Candidatus Nomurabacteria bacterium GW2011_GWE1_35_16</name>
    <dbReference type="NCBI Taxonomy" id="1618761"/>
    <lineage>
        <taxon>Bacteria</taxon>
        <taxon>Candidatus Nomuraibacteriota</taxon>
    </lineage>
</organism>
<dbReference type="InterPro" id="IPR052367">
    <property type="entry name" value="Thiosulfate_ST/Rhodanese-like"/>
</dbReference>
<proteinExistence type="predicted"/>
<dbReference type="PANTHER" id="PTHR45431">
    <property type="entry name" value="RHODANESE-LIKE DOMAIN-CONTAINING PROTEIN 15, CHLOROPLASTIC"/>
    <property type="match status" value="1"/>
</dbReference>
<dbReference type="PROSITE" id="PS50206">
    <property type="entry name" value="RHODANESE_3"/>
    <property type="match status" value="1"/>
</dbReference>
<dbReference type="EMBL" id="LBPY01000002">
    <property type="protein sequence ID" value="KKP66884.1"/>
    <property type="molecule type" value="Genomic_DNA"/>
</dbReference>
<dbReference type="CDD" id="cd00158">
    <property type="entry name" value="RHOD"/>
    <property type="match status" value="1"/>
</dbReference>
<dbReference type="InterPro" id="IPR036873">
    <property type="entry name" value="Rhodanese-like_dom_sf"/>
</dbReference>
<feature type="domain" description="Rhodanese" evidence="1">
    <location>
        <begin position="3"/>
        <end position="78"/>
    </location>
</feature>
<dbReference type="AlphaFoldDB" id="A0A0G0BC02"/>
<protein>
    <submittedName>
        <fullName evidence="2">Beta-lactamase-like protein</fullName>
    </submittedName>
</protein>
<sequence>MKIIDVRTKEEYDGGHIKDAELFDIMDMMYGKFPEFSKDEEILLYCESGSRATIAKSMMEQNGFTNIKNGGGIGDMISCGYKC</sequence>
<dbReference type="SMART" id="SM00450">
    <property type="entry name" value="RHOD"/>
    <property type="match status" value="1"/>
</dbReference>
<accession>A0A0G0BC02</accession>
<comment type="caution">
    <text evidence="2">The sequence shown here is derived from an EMBL/GenBank/DDBJ whole genome shotgun (WGS) entry which is preliminary data.</text>
</comment>
<dbReference type="Pfam" id="PF00581">
    <property type="entry name" value="Rhodanese"/>
    <property type="match status" value="1"/>
</dbReference>
<evidence type="ECO:0000313" key="3">
    <source>
        <dbReference type="Proteomes" id="UP000034952"/>
    </source>
</evidence>
<name>A0A0G0BC02_9BACT</name>
<reference evidence="2 3" key="1">
    <citation type="journal article" date="2015" name="Nature">
        <title>rRNA introns, odd ribosomes, and small enigmatic genomes across a large radiation of phyla.</title>
        <authorList>
            <person name="Brown C.T."/>
            <person name="Hug L.A."/>
            <person name="Thomas B.C."/>
            <person name="Sharon I."/>
            <person name="Castelle C.J."/>
            <person name="Singh A."/>
            <person name="Wilkins M.J."/>
            <person name="Williams K.H."/>
            <person name="Banfield J.F."/>
        </authorList>
    </citation>
    <scope>NUCLEOTIDE SEQUENCE [LARGE SCALE GENOMIC DNA]</scope>
</reference>
<dbReference type="InterPro" id="IPR001763">
    <property type="entry name" value="Rhodanese-like_dom"/>
</dbReference>
<evidence type="ECO:0000259" key="1">
    <source>
        <dbReference type="PROSITE" id="PS50206"/>
    </source>
</evidence>
<dbReference type="SUPFAM" id="SSF52821">
    <property type="entry name" value="Rhodanese/Cell cycle control phosphatase"/>
    <property type="match status" value="1"/>
</dbReference>
<dbReference type="Proteomes" id="UP000034952">
    <property type="component" value="Unassembled WGS sequence"/>
</dbReference>